<reference evidence="2" key="1">
    <citation type="submission" date="2018-06" db="EMBL/GenBank/DDBJ databases">
        <authorList>
            <person name="Zhirakovskaya E."/>
        </authorList>
    </citation>
    <scope>NUCLEOTIDE SEQUENCE</scope>
</reference>
<gene>
    <name evidence="2" type="ORF">MNBD_NITROSPINAE04-1363</name>
</gene>
<dbReference type="EMBL" id="UOGA01000027">
    <property type="protein sequence ID" value="VAX14896.1"/>
    <property type="molecule type" value="Genomic_DNA"/>
</dbReference>
<dbReference type="AlphaFoldDB" id="A0A3B1B9D2"/>
<dbReference type="InterPro" id="IPR036390">
    <property type="entry name" value="WH_DNA-bd_sf"/>
</dbReference>
<accession>A0A3B1B9D2</accession>
<name>A0A3B1B9D2_9ZZZZ</name>
<proteinExistence type="predicted"/>
<dbReference type="Gene3D" id="1.10.10.10">
    <property type="entry name" value="Winged helix-like DNA-binding domain superfamily/Winged helix DNA-binding domain"/>
    <property type="match status" value="1"/>
</dbReference>
<dbReference type="PROSITE" id="PS50042">
    <property type="entry name" value="CNMP_BINDING_3"/>
    <property type="match status" value="1"/>
</dbReference>
<dbReference type="PANTHER" id="PTHR24567">
    <property type="entry name" value="CRP FAMILY TRANSCRIPTIONAL REGULATORY PROTEIN"/>
    <property type="match status" value="1"/>
</dbReference>
<dbReference type="InterPro" id="IPR018490">
    <property type="entry name" value="cNMP-bd_dom_sf"/>
</dbReference>
<dbReference type="CDD" id="cd00038">
    <property type="entry name" value="CAP_ED"/>
    <property type="match status" value="1"/>
</dbReference>
<dbReference type="Pfam" id="PF00027">
    <property type="entry name" value="cNMP_binding"/>
    <property type="match status" value="1"/>
</dbReference>
<dbReference type="InterPro" id="IPR050397">
    <property type="entry name" value="Env_Response_Regulators"/>
</dbReference>
<organism evidence="2">
    <name type="scientific">hydrothermal vent metagenome</name>
    <dbReference type="NCBI Taxonomy" id="652676"/>
    <lineage>
        <taxon>unclassified sequences</taxon>
        <taxon>metagenomes</taxon>
        <taxon>ecological metagenomes</taxon>
    </lineage>
</organism>
<dbReference type="Gene3D" id="2.60.120.10">
    <property type="entry name" value="Jelly Rolls"/>
    <property type="match status" value="1"/>
</dbReference>
<dbReference type="PANTHER" id="PTHR24567:SF68">
    <property type="entry name" value="DNA-BINDING TRANSCRIPTIONAL DUAL REGULATOR CRP"/>
    <property type="match status" value="1"/>
</dbReference>
<evidence type="ECO:0000259" key="1">
    <source>
        <dbReference type="PROSITE" id="PS50042"/>
    </source>
</evidence>
<dbReference type="GO" id="GO:0003700">
    <property type="term" value="F:DNA-binding transcription factor activity"/>
    <property type="evidence" value="ECO:0007669"/>
    <property type="project" value="TreeGrafter"/>
</dbReference>
<dbReference type="InterPro" id="IPR000595">
    <property type="entry name" value="cNMP-bd_dom"/>
</dbReference>
<dbReference type="SMART" id="SM00100">
    <property type="entry name" value="cNMP"/>
    <property type="match status" value="1"/>
</dbReference>
<dbReference type="InterPro" id="IPR014710">
    <property type="entry name" value="RmlC-like_jellyroll"/>
</dbReference>
<sequence>MTDASNLSRVNILSGLSNKELEDITWRLTPVNLSKGSYLFYRNDESTGLYMVCEGSLQIIIDNDVSREIIVYTIGSGDIVGEMTIFKRKIRSATAVALSDSKLYKISGEKFIDVMRLYPTIAINLSRILIDRLLSADEMIERLGAMDGTERVIHYLKALVIRDGVMENDIYRLDDRPTYLQISQRLGISEKTIYRTMRTLAKNGDIELRGRKLIMKTSFLHVH</sequence>
<dbReference type="GO" id="GO:0005829">
    <property type="term" value="C:cytosol"/>
    <property type="evidence" value="ECO:0007669"/>
    <property type="project" value="TreeGrafter"/>
</dbReference>
<dbReference type="SUPFAM" id="SSF51206">
    <property type="entry name" value="cAMP-binding domain-like"/>
    <property type="match status" value="1"/>
</dbReference>
<dbReference type="SUPFAM" id="SSF46785">
    <property type="entry name" value="Winged helix' DNA-binding domain"/>
    <property type="match status" value="1"/>
</dbReference>
<feature type="domain" description="Cyclic nucleotide-binding" evidence="1">
    <location>
        <begin position="12"/>
        <end position="115"/>
    </location>
</feature>
<protein>
    <recommendedName>
        <fullName evidence="1">Cyclic nucleotide-binding domain-containing protein</fullName>
    </recommendedName>
</protein>
<dbReference type="InterPro" id="IPR036388">
    <property type="entry name" value="WH-like_DNA-bd_sf"/>
</dbReference>
<evidence type="ECO:0000313" key="2">
    <source>
        <dbReference type="EMBL" id="VAX14896.1"/>
    </source>
</evidence>